<evidence type="ECO:0000313" key="1">
    <source>
        <dbReference type="EMBL" id="EET44727.1"/>
    </source>
</evidence>
<dbReference type="RefSeq" id="WP_003757649.1">
    <property type="nucleotide sequence ID" value="NZ_ACKO02000007.1"/>
</dbReference>
<accession>C6M4E4</accession>
<proteinExistence type="predicted"/>
<evidence type="ECO:0000313" key="2">
    <source>
        <dbReference type="Proteomes" id="UP000005365"/>
    </source>
</evidence>
<dbReference type="EMBL" id="ACKO02000007">
    <property type="protein sequence ID" value="EET44727.1"/>
    <property type="molecule type" value="Genomic_DNA"/>
</dbReference>
<keyword evidence="2" id="KW-1185">Reference proteome</keyword>
<organism evidence="1 2">
    <name type="scientific">Neisseria sicca ATCC 29256</name>
    <dbReference type="NCBI Taxonomy" id="547045"/>
    <lineage>
        <taxon>Bacteria</taxon>
        <taxon>Pseudomonadati</taxon>
        <taxon>Pseudomonadota</taxon>
        <taxon>Betaproteobacteria</taxon>
        <taxon>Neisseriales</taxon>
        <taxon>Neisseriaceae</taxon>
        <taxon>Neisseria</taxon>
    </lineage>
</organism>
<evidence type="ECO:0008006" key="3">
    <source>
        <dbReference type="Google" id="ProtNLM"/>
    </source>
</evidence>
<dbReference type="Proteomes" id="UP000005365">
    <property type="component" value="Unassembled WGS sequence"/>
</dbReference>
<gene>
    <name evidence="1" type="ORF">NEISICOT_01390</name>
</gene>
<reference evidence="1" key="1">
    <citation type="submission" date="2009-07" db="EMBL/GenBank/DDBJ databases">
        <authorList>
            <person name="Weinstock G."/>
            <person name="Sodergren E."/>
            <person name="Clifton S."/>
            <person name="Fulton L."/>
            <person name="Fulton B."/>
            <person name="Courtney L."/>
            <person name="Fronick C."/>
            <person name="Harrison M."/>
            <person name="Strong C."/>
            <person name="Farmer C."/>
            <person name="Delahaunty K."/>
            <person name="Markovic C."/>
            <person name="Hall O."/>
            <person name="Minx P."/>
            <person name="Tomlinson C."/>
            <person name="Mitreva M."/>
            <person name="Nelson J."/>
            <person name="Hou S."/>
            <person name="Wollam A."/>
            <person name="Pepin K.H."/>
            <person name="Johnson M."/>
            <person name="Bhonagiri V."/>
            <person name="Nash W.E."/>
            <person name="Warren W."/>
            <person name="Chinwalla A."/>
            <person name="Mardis E.R."/>
            <person name="Wilson R.K."/>
        </authorList>
    </citation>
    <scope>NUCLEOTIDE SEQUENCE [LARGE SCALE GENOMIC DNA]</scope>
    <source>
        <strain evidence="1">ATCC 29256</strain>
    </source>
</reference>
<dbReference type="AlphaFoldDB" id="C6M4E4"/>
<comment type="caution">
    <text evidence="1">The sequence shown here is derived from an EMBL/GenBank/DDBJ whole genome shotgun (WGS) entry which is preliminary data.</text>
</comment>
<sequence>MTIDDLLARWGFWRSVRDDNGLGYATSAANRAMAGDANTGGTRPLLPYGVDADSVFSAVDRVVMGLPRFHQEVLKVQYSGGFATRSAKVKECGCSGASFYRYLSDAEAMLAVRLRDGEVGRLLNGR</sequence>
<name>C6M4E4_NEISI</name>
<protein>
    <recommendedName>
        <fullName evidence="3">Phage antitermination protein Q</fullName>
    </recommendedName>
</protein>